<keyword evidence="4" id="KW-1185">Reference proteome</keyword>
<dbReference type="GO" id="GO:0000166">
    <property type="term" value="F:nucleotide binding"/>
    <property type="evidence" value="ECO:0007669"/>
    <property type="project" value="InterPro"/>
</dbReference>
<sequence>MGLNHPPVPTPENSAMSDRREFLKTSAAAATISAATLTAATTTSQPASAAPAGSNERMRIGFIGPGGRGFGAHVKSLCKHHEAGRKIDLVAVAEVFESQRDKVADYIEKATKTKPAKYVDYRDMIEKENLDAVCIGTPDHWHHRQTIDALEAGLNVYCEKPMTKTVQEAFDVEDKWRASGKVMQVGVQSTSLPVWNEVNALLREGKLGKVLGFQTEYFRNSDVGQWRYYKLTPDMTPKTIDWKRWLGTEHDLAEDVPFDREVYKQWRRFWPFGSGMFTDLFVHRTTSMLKATGLRVPGRVVGAGGVYLEYDGRDVPDVATVVADFNEGVQGLITATMCNQESRVNQLIRGHYGTFAFGNGESFDGFDFIPERGPVTHVRQEAERITTNPIDNTTMAHFANWLDACEAGDPSLCNNQPDLGAAAMSVVNLGAQSYRQGKVFFVDEDHKISDQDPGWAAKWEERSANGGPVAHIPGWNAGEYGSKQRDPDYMQYGGPWLNGKDPAEG</sequence>
<dbReference type="AlphaFoldDB" id="M2A9Y4"/>
<reference evidence="3" key="2">
    <citation type="journal article" date="2013" name="Mar. Genomics">
        <title>Expression of sulfatases in Rhodopirellula baltica and the diversity of sulfatases in the genus Rhodopirellula.</title>
        <authorList>
            <person name="Wegner C.E."/>
            <person name="Richter-Heitmann T."/>
            <person name="Klindworth A."/>
            <person name="Klockow C."/>
            <person name="Richter M."/>
            <person name="Achstetter T."/>
            <person name="Glockner F.O."/>
            <person name="Harder J."/>
        </authorList>
    </citation>
    <scope>NUCLEOTIDE SEQUENCE [LARGE SCALE GENOMIC DNA]</scope>
    <source>
        <strain evidence="3">6C</strain>
    </source>
</reference>
<comment type="caution">
    <text evidence="3">The sequence shown here is derived from an EMBL/GenBank/DDBJ whole genome shotgun (WGS) entry which is preliminary data.</text>
</comment>
<dbReference type="SUPFAM" id="SSF51735">
    <property type="entry name" value="NAD(P)-binding Rossmann-fold domains"/>
    <property type="match status" value="1"/>
</dbReference>
<evidence type="ECO:0000313" key="4">
    <source>
        <dbReference type="Proteomes" id="UP000011529"/>
    </source>
</evidence>
<dbReference type="PATRIC" id="fig|1263867.3.peg.6484"/>
<dbReference type="EMBL" id="ANMO01000271">
    <property type="protein sequence ID" value="EMB13195.1"/>
    <property type="molecule type" value="Genomic_DNA"/>
</dbReference>
<dbReference type="SUPFAM" id="SSF55347">
    <property type="entry name" value="Glyceraldehyde-3-phosphate dehydrogenase-like, C-terminal domain"/>
    <property type="match status" value="1"/>
</dbReference>
<dbReference type="InterPro" id="IPR050463">
    <property type="entry name" value="Gfo/Idh/MocA_oxidrdct_glycsds"/>
</dbReference>
<dbReference type="InterPro" id="IPR036291">
    <property type="entry name" value="NAD(P)-bd_dom_sf"/>
</dbReference>
<dbReference type="InterPro" id="IPR019546">
    <property type="entry name" value="TAT_signal_bac_arc"/>
</dbReference>
<dbReference type="PANTHER" id="PTHR43818">
    <property type="entry name" value="BCDNA.GH03377"/>
    <property type="match status" value="1"/>
</dbReference>
<name>M2A9Y4_9BACT</name>
<proteinExistence type="predicted"/>
<dbReference type="Proteomes" id="UP000011529">
    <property type="component" value="Unassembled WGS sequence"/>
</dbReference>
<dbReference type="Gene3D" id="3.30.360.10">
    <property type="entry name" value="Dihydrodipicolinate Reductase, domain 2"/>
    <property type="match status" value="1"/>
</dbReference>
<accession>M2A9Y4</accession>
<dbReference type="Gene3D" id="3.40.50.720">
    <property type="entry name" value="NAD(P)-binding Rossmann-like Domain"/>
    <property type="match status" value="1"/>
</dbReference>
<dbReference type="InterPro" id="IPR000683">
    <property type="entry name" value="Gfo/Idh/MocA-like_OxRdtase_N"/>
</dbReference>
<dbReference type="NCBIfam" id="TIGR01409">
    <property type="entry name" value="TAT_signal_seq"/>
    <property type="match status" value="1"/>
</dbReference>
<reference evidence="3" key="1">
    <citation type="submission" date="2012-11" db="EMBL/GenBank/DDBJ databases">
        <title>Permanent draft genomes of Rhodopirellula europaea strain SH398 and 6C.</title>
        <authorList>
            <person name="Richter M."/>
            <person name="Richter-Heitmann T."/>
            <person name="Frank C."/>
            <person name="Harder J."/>
            <person name="Glockner F.O."/>
        </authorList>
    </citation>
    <scope>NUCLEOTIDE SEQUENCE</scope>
    <source>
        <strain evidence="3">6C</strain>
    </source>
</reference>
<dbReference type="InterPro" id="IPR006311">
    <property type="entry name" value="TAT_signal"/>
</dbReference>
<feature type="domain" description="Gfo/Idh/MocA-like oxidoreductase N-terminal" evidence="2">
    <location>
        <begin position="58"/>
        <end position="186"/>
    </location>
</feature>
<gene>
    <name evidence="3" type="ORF">RE6C_06051</name>
</gene>
<protein>
    <submittedName>
        <fullName evidence="3">Oxidoreductase domain-containing protein</fullName>
    </submittedName>
</protein>
<evidence type="ECO:0000256" key="1">
    <source>
        <dbReference type="SAM" id="MobiDB-lite"/>
    </source>
</evidence>
<evidence type="ECO:0000259" key="2">
    <source>
        <dbReference type="Pfam" id="PF01408"/>
    </source>
</evidence>
<organism evidence="3 4">
    <name type="scientific">Rhodopirellula europaea 6C</name>
    <dbReference type="NCBI Taxonomy" id="1263867"/>
    <lineage>
        <taxon>Bacteria</taxon>
        <taxon>Pseudomonadati</taxon>
        <taxon>Planctomycetota</taxon>
        <taxon>Planctomycetia</taxon>
        <taxon>Pirellulales</taxon>
        <taxon>Pirellulaceae</taxon>
        <taxon>Rhodopirellula</taxon>
    </lineage>
</organism>
<feature type="region of interest" description="Disordered" evidence="1">
    <location>
        <begin position="466"/>
        <end position="505"/>
    </location>
</feature>
<dbReference type="PROSITE" id="PS51318">
    <property type="entry name" value="TAT"/>
    <property type="match status" value="1"/>
</dbReference>
<dbReference type="Pfam" id="PF01408">
    <property type="entry name" value="GFO_IDH_MocA"/>
    <property type="match status" value="1"/>
</dbReference>
<evidence type="ECO:0000313" key="3">
    <source>
        <dbReference type="EMBL" id="EMB13195.1"/>
    </source>
</evidence>
<dbReference type="PANTHER" id="PTHR43818:SF5">
    <property type="entry name" value="OXIDOREDUCTASE FAMILY PROTEIN"/>
    <property type="match status" value="1"/>
</dbReference>